<dbReference type="PANTHER" id="PTHR32432:SF3">
    <property type="entry name" value="ETHANOLAMINE UTILIZATION PROTEIN EUTJ"/>
    <property type="match status" value="1"/>
</dbReference>
<comment type="caution">
    <text evidence="1">The sequence shown here is derived from an EMBL/GenBank/DDBJ whole genome shotgun (WGS) entry which is preliminary data.</text>
</comment>
<dbReference type="PANTHER" id="PTHR32432">
    <property type="entry name" value="CELL DIVISION PROTEIN FTSA-RELATED"/>
    <property type="match status" value="1"/>
</dbReference>
<dbReference type="InterPro" id="IPR043129">
    <property type="entry name" value="ATPase_NBD"/>
</dbReference>
<name>A0A9D6LTX3_9BACT</name>
<accession>A0A9D6LTX3</accession>
<dbReference type="InterPro" id="IPR050696">
    <property type="entry name" value="FtsA/MreB"/>
</dbReference>
<dbReference type="AlphaFoldDB" id="A0A9D6LTX3"/>
<dbReference type="Proteomes" id="UP000808388">
    <property type="component" value="Unassembled WGS sequence"/>
</dbReference>
<dbReference type="PIRSF" id="PIRSF019169">
    <property type="entry name" value="PilM"/>
    <property type="match status" value="1"/>
</dbReference>
<dbReference type="EMBL" id="JACQCQ010000009">
    <property type="protein sequence ID" value="MBI3627590.1"/>
    <property type="molecule type" value="Genomic_DNA"/>
</dbReference>
<dbReference type="Gene3D" id="3.30.420.40">
    <property type="match status" value="2"/>
</dbReference>
<dbReference type="SUPFAM" id="SSF53067">
    <property type="entry name" value="Actin-like ATPase domain"/>
    <property type="match status" value="2"/>
</dbReference>
<dbReference type="NCBIfam" id="TIGR01175">
    <property type="entry name" value="pilM"/>
    <property type="match status" value="1"/>
</dbReference>
<evidence type="ECO:0000313" key="2">
    <source>
        <dbReference type="Proteomes" id="UP000808388"/>
    </source>
</evidence>
<dbReference type="Gene3D" id="3.30.1490.300">
    <property type="match status" value="1"/>
</dbReference>
<protein>
    <submittedName>
        <fullName evidence="1">Type IV pilus assembly protein PilM</fullName>
    </submittedName>
</protein>
<dbReference type="Pfam" id="PF11104">
    <property type="entry name" value="PilM_2"/>
    <property type="match status" value="1"/>
</dbReference>
<proteinExistence type="predicted"/>
<dbReference type="CDD" id="cd24049">
    <property type="entry name" value="ASKHA_NBD_PilM"/>
    <property type="match status" value="1"/>
</dbReference>
<organism evidence="1 2">
    <name type="scientific">Candidatus Sungiibacteriota bacterium</name>
    <dbReference type="NCBI Taxonomy" id="2750080"/>
    <lineage>
        <taxon>Bacteria</taxon>
        <taxon>Candidatus Sungiibacteriota</taxon>
    </lineage>
</organism>
<sequence>MLNPLRLVHPLAKRFLDVPVVGLDISDRSVKFIKFSGRGRHLRVEQLGIEFLPEEVVQNGEIKNPEELVKGIEALGIKSSGVLRERFVVAALPEEKSFLRIIQVPFVKLEQIDSTVRWELEGNIPLPPEEVYFDYEVIRGEKVSGTHFDVLIIAFPRAIVDAYVSVIKAAGLIPLAFELESQSIARALINRLDPEQPKVFVDFGASRTSLVLIGSGSIALTSTIAVSGVKLTEAIAKALGVSVQKADEIKRTVGLREDLYEGKVYEALKPMVDILAEEIGKNIEFYRDHFVEHHHGQTASSDVESVVFTGGDSSLTNLDAYLARALKKPVLIADSFTALKGLLGDYLPPISRKDALKFTTAIGLALRETDV</sequence>
<evidence type="ECO:0000313" key="1">
    <source>
        <dbReference type="EMBL" id="MBI3627590.1"/>
    </source>
</evidence>
<gene>
    <name evidence="1" type="primary">pilM</name>
    <name evidence="1" type="ORF">HY220_02490</name>
</gene>
<dbReference type="InterPro" id="IPR005883">
    <property type="entry name" value="PilM"/>
</dbReference>
<reference evidence="1" key="1">
    <citation type="submission" date="2020-07" db="EMBL/GenBank/DDBJ databases">
        <title>Huge and variable diversity of episymbiotic CPR bacteria and DPANN archaea in groundwater ecosystems.</title>
        <authorList>
            <person name="He C.Y."/>
            <person name="Keren R."/>
            <person name="Whittaker M."/>
            <person name="Farag I.F."/>
            <person name="Doudna J."/>
            <person name="Cate J.H.D."/>
            <person name="Banfield J.F."/>
        </authorList>
    </citation>
    <scope>NUCLEOTIDE SEQUENCE</scope>
    <source>
        <strain evidence="1">NC_groundwater_972_Pr1_S-0.2um_49_27</strain>
    </source>
</reference>